<evidence type="ECO:0000256" key="3">
    <source>
        <dbReference type="ARBA" id="ARBA00022723"/>
    </source>
</evidence>
<keyword evidence="7" id="KW-0520">NAD</keyword>
<dbReference type="NCBIfam" id="TIGR01958">
    <property type="entry name" value="nuoE_fam"/>
    <property type="match status" value="1"/>
</dbReference>
<evidence type="ECO:0000256" key="1">
    <source>
        <dbReference type="ARBA" id="ARBA00010643"/>
    </source>
</evidence>
<dbReference type="GO" id="GO:0022804">
    <property type="term" value="F:active transmembrane transporter activity"/>
    <property type="evidence" value="ECO:0007669"/>
    <property type="project" value="UniProtKB-ARBA"/>
</dbReference>
<dbReference type="NCBIfam" id="NF005725">
    <property type="entry name" value="PRK07539.1-5"/>
    <property type="match status" value="1"/>
</dbReference>
<dbReference type="GO" id="GO:0008324">
    <property type="term" value="F:monoatomic cation transmembrane transporter activity"/>
    <property type="evidence" value="ECO:0007669"/>
    <property type="project" value="UniProtKB-ARBA"/>
</dbReference>
<dbReference type="PROSITE" id="PS01099">
    <property type="entry name" value="COMPLEX1_24K"/>
    <property type="match status" value="1"/>
</dbReference>
<dbReference type="GO" id="GO:0031967">
    <property type="term" value="C:organelle envelope"/>
    <property type="evidence" value="ECO:0007669"/>
    <property type="project" value="UniProtKB-ARBA"/>
</dbReference>
<dbReference type="GO" id="GO:1902494">
    <property type="term" value="C:catalytic complex"/>
    <property type="evidence" value="ECO:0007669"/>
    <property type="project" value="UniProtKB-ARBA"/>
</dbReference>
<organism evidence="10">
    <name type="scientific">mine drainage metagenome</name>
    <dbReference type="NCBI Taxonomy" id="410659"/>
    <lineage>
        <taxon>unclassified sequences</taxon>
        <taxon>metagenomes</taxon>
        <taxon>ecological metagenomes</taxon>
    </lineage>
</organism>
<dbReference type="SUPFAM" id="SSF52833">
    <property type="entry name" value="Thioredoxin-like"/>
    <property type="match status" value="1"/>
</dbReference>
<dbReference type="PANTHER" id="PTHR10371:SF3">
    <property type="entry name" value="NADH DEHYDROGENASE [UBIQUINONE] FLAVOPROTEIN 2, MITOCHONDRIAL"/>
    <property type="match status" value="1"/>
</dbReference>
<dbReference type="InterPro" id="IPR041921">
    <property type="entry name" value="NuoE_N"/>
</dbReference>
<comment type="cofactor">
    <cofactor evidence="8">
        <name>[2Fe-2S] cluster</name>
        <dbReference type="ChEBI" id="CHEBI:190135"/>
    </cofactor>
</comment>
<dbReference type="Gene3D" id="3.40.30.10">
    <property type="entry name" value="Glutaredoxin"/>
    <property type="match status" value="1"/>
</dbReference>
<evidence type="ECO:0000256" key="4">
    <source>
        <dbReference type="ARBA" id="ARBA00022967"/>
    </source>
</evidence>
<dbReference type="GO" id="GO:0051537">
    <property type="term" value="F:2 iron, 2 sulfur cluster binding"/>
    <property type="evidence" value="ECO:0007669"/>
    <property type="project" value="UniProtKB-KW"/>
</dbReference>
<keyword evidence="4" id="KW-1278">Translocase</keyword>
<evidence type="ECO:0000313" key="10">
    <source>
        <dbReference type="EMBL" id="OIQ97240.1"/>
    </source>
</evidence>
<dbReference type="GO" id="GO:0003954">
    <property type="term" value="F:NADH dehydrogenase activity"/>
    <property type="evidence" value="ECO:0007669"/>
    <property type="project" value="TreeGrafter"/>
</dbReference>
<dbReference type="FunFam" id="1.10.10.1590:FF:000001">
    <property type="entry name" value="NADH-quinone oxidoreductase subunit E"/>
    <property type="match status" value="1"/>
</dbReference>
<dbReference type="GO" id="GO:0005739">
    <property type="term" value="C:mitochondrion"/>
    <property type="evidence" value="ECO:0007669"/>
    <property type="project" value="UniProtKB-ARBA"/>
</dbReference>
<dbReference type="InterPro" id="IPR036249">
    <property type="entry name" value="Thioredoxin-like_sf"/>
</dbReference>
<evidence type="ECO:0000256" key="6">
    <source>
        <dbReference type="ARBA" id="ARBA00023014"/>
    </source>
</evidence>
<dbReference type="PANTHER" id="PTHR10371">
    <property type="entry name" value="NADH DEHYDROGENASE UBIQUINONE FLAVOPROTEIN 2, MITOCHONDRIAL"/>
    <property type="match status" value="1"/>
</dbReference>
<gene>
    <name evidence="10" type="primary">nqo2_7</name>
    <name evidence="10" type="ORF">GALL_207950</name>
</gene>
<keyword evidence="6" id="KW-0411">Iron-sulfur</keyword>
<evidence type="ECO:0000256" key="7">
    <source>
        <dbReference type="ARBA" id="ARBA00023027"/>
    </source>
</evidence>
<dbReference type="InterPro" id="IPR042128">
    <property type="entry name" value="NuoE_dom"/>
</dbReference>
<dbReference type="GO" id="GO:0031090">
    <property type="term" value="C:organelle membrane"/>
    <property type="evidence" value="ECO:0007669"/>
    <property type="project" value="UniProtKB-ARBA"/>
</dbReference>
<comment type="similarity">
    <text evidence="1">Belongs to the complex I 24 kDa subunit family.</text>
</comment>
<name>A0A1J5RM03_9ZZZZ</name>
<dbReference type="GO" id="GO:0098796">
    <property type="term" value="C:membrane protein complex"/>
    <property type="evidence" value="ECO:0007669"/>
    <property type="project" value="UniProtKB-ARBA"/>
</dbReference>
<dbReference type="GO" id="GO:0098662">
    <property type="term" value="P:inorganic cation transmembrane transport"/>
    <property type="evidence" value="ECO:0007669"/>
    <property type="project" value="UniProtKB-ARBA"/>
</dbReference>
<keyword evidence="2" id="KW-0001">2Fe-2S</keyword>
<dbReference type="InterPro" id="IPR002023">
    <property type="entry name" value="NuoE-like"/>
</dbReference>
<dbReference type="PIRSF" id="PIRSF000216">
    <property type="entry name" value="NADH_DH_24kDa"/>
    <property type="match status" value="1"/>
</dbReference>
<dbReference type="EC" id="1.6.5.11" evidence="10"/>
<comment type="caution">
    <text evidence="10">The sequence shown here is derived from an EMBL/GenBank/DDBJ whole genome shotgun (WGS) entry which is preliminary data.</text>
</comment>
<dbReference type="FunFam" id="3.40.30.10:FF:000022">
    <property type="entry name" value="NADH dehydrogenase flavoprotein 2, mitochondrial"/>
    <property type="match status" value="1"/>
</dbReference>
<dbReference type="AlphaFoldDB" id="A0A1J5RM03"/>
<dbReference type="EMBL" id="MLJW01000136">
    <property type="protein sequence ID" value="OIQ97240.1"/>
    <property type="molecule type" value="Genomic_DNA"/>
</dbReference>
<reference evidence="10" key="1">
    <citation type="submission" date="2016-10" db="EMBL/GenBank/DDBJ databases">
        <title>Sequence of Gallionella enrichment culture.</title>
        <authorList>
            <person name="Poehlein A."/>
            <person name="Muehling M."/>
            <person name="Daniel R."/>
        </authorList>
    </citation>
    <scope>NUCLEOTIDE SEQUENCE</scope>
</reference>
<dbReference type="Gene3D" id="1.10.10.1590">
    <property type="entry name" value="NADH-quinone oxidoreductase subunit E"/>
    <property type="match status" value="1"/>
</dbReference>
<evidence type="ECO:0000256" key="8">
    <source>
        <dbReference type="ARBA" id="ARBA00034078"/>
    </source>
</evidence>
<keyword evidence="5" id="KW-0408">Iron</keyword>
<dbReference type="GO" id="GO:0022890">
    <property type="term" value="F:inorganic cation transmembrane transporter activity"/>
    <property type="evidence" value="ECO:0007669"/>
    <property type="project" value="UniProtKB-ARBA"/>
</dbReference>
<keyword evidence="10" id="KW-0560">Oxidoreductase</keyword>
<dbReference type="GO" id="GO:0006120">
    <property type="term" value="P:mitochondrial electron transport, NADH to ubiquinone"/>
    <property type="evidence" value="ECO:0007669"/>
    <property type="project" value="TreeGrafter"/>
</dbReference>
<proteinExistence type="inferred from homology"/>
<sequence>MSSTTTDDSFQPASFAFSAENLAQAQATIAKYPAGRQRSAVMPLLDLAQRQEGWVSLAAMNVVAEMLDLAPIRVYEVATFYTMFNLKPVGKYHLQVCTNLPCMLRGSQEIVEACEAELGVGLGETTADGKFTLSEVECLGACVNAPVIWIGDDYYEDLSVESTKAIIAALKRGEDPKPGSQSGRQYSAPASGPTTLTTLAGGDA</sequence>
<keyword evidence="3" id="KW-0479">Metal-binding</keyword>
<dbReference type="Pfam" id="PF01257">
    <property type="entry name" value="2Fe-2S_thioredx"/>
    <property type="match status" value="1"/>
</dbReference>
<protein>
    <submittedName>
        <fullName evidence="10">NADH-quinone oxidoreductase chain 2</fullName>
        <ecNumber evidence="10">1.6.5.11</ecNumber>
    </submittedName>
</protein>
<dbReference type="CDD" id="cd03064">
    <property type="entry name" value="TRX_Fd_NuoE"/>
    <property type="match status" value="1"/>
</dbReference>
<evidence type="ECO:0000256" key="9">
    <source>
        <dbReference type="SAM" id="MobiDB-lite"/>
    </source>
</evidence>
<evidence type="ECO:0000256" key="5">
    <source>
        <dbReference type="ARBA" id="ARBA00023004"/>
    </source>
</evidence>
<dbReference type="GO" id="GO:0046872">
    <property type="term" value="F:metal ion binding"/>
    <property type="evidence" value="ECO:0007669"/>
    <property type="project" value="UniProtKB-KW"/>
</dbReference>
<feature type="region of interest" description="Disordered" evidence="9">
    <location>
        <begin position="171"/>
        <end position="204"/>
    </location>
</feature>
<evidence type="ECO:0000256" key="2">
    <source>
        <dbReference type="ARBA" id="ARBA00022714"/>
    </source>
</evidence>
<accession>A0A1J5RM03</accession>